<organism evidence="5 6">
    <name type="scientific">Chaetomidium leptoderma</name>
    <dbReference type="NCBI Taxonomy" id="669021"/>
    <lineage>
        <taxon>Eukaryota</taxon>
        <taxon>Fungi</taxon>
        <taxon>Dikarya</taxon>
        <taxon>Ascomycota</taxon>
        <taxon>Pezizomycotina</taxon>
        <taxon>Sordariomycetes</taxon>
        <taxon>Sordariomycetidae</taxon>
        <taxon>Sordariales</taxon>
        <taxon>Chaetomiaceae</taxon>
        <taxon>Chaetomidium</taxon>
    </lineage>
</organism>
<keyword evidence="6" id="KW-1185">Reference proteome</keyword>
<protein>
    <submittedName>
        <fullName evidence="5">Ankyrin</fullName>
    </submittedName>
</protein>
<comment type="caution">
    <text evidence="5">The sequence shown here is derived from an EMBL/GenBank/DDBJ whole genome shotgun (WGS) entry which is preliminary data.</text>
</comment>
<feature type="repeat" description="ANK" evidence="3">
    <location>
        <begin position="236"/>
        <end position="270"/>
    </location>
</feature>
<dbReference type="SUPFAM" id="SSF48403">
    <property type="entry name" value="Ankyrin repeat"/>
    <property type="match status" value="2"/>
</dbReference>
<dbReference type="Proteomes" id="UP001302745">
    <property type="component" value="Unassembled WGS sequence"/>
</dbReference>
<sequence>MESTEIPRHVPPEPRPTFGTLVNTYVKHGNRDYLARLLQIWSPAMDEEEGTALMGDALHRAIFIGDETAVRMILDAGVSPTVQDSRLYSPLATAAEAGQRGIARLLWELVGPDGRAAPLRSPNCLVVAAEKGHADLVADFLDMWDGWPMDEKRQALCSAAGAWRDGIVGVLLAKVAYEADTIQQALEVGVTKEPILPVARWGSFVPVTKDEDDLRQQRVVCHLVDAGANLDVLASGGRIPLLHAAAEWRHRLGALRGLLEKGADANVRDGPGKTALYKLFQRHSSSSADALRVLLQHGASPELADDTGETGLHAAAHTGTLEQFQLCLAACGDEDAALRLRTSYDESLLHYAAAGGREDTVRFLLSRGLDANVANANGWTPLICALMPTKARWCYPQCSLASLLLEHGASAQAVTEEGWTALHALASYPSGHRGLPLDNWDDVAPLVRELIARGAPLDAEVSSLRNPAVSYKRFVSPNPDAWGVRMRSFARNWGGAASSSSAAVKPLGNGGEDTGTTPGTAI</sequence>
<dbReference type="PROSITE" id="PS50297">
    <property type="entry name" value="ANK_REP_REGION"/>
    <property type="match status" value="1"/>
</dbReference>
<reference evidence="5" key="2">
    <citation type="submission" date="2023-05" db="EMBL/GenBank/DDBJ databases">
        <authorList>
            <consortium name="Lawrence Berkeley National Laboratory"/>
            <person name="Steindorff A."/>
            <person name="Hensen N."/>
            <person name="Bonometti L."/>
            <person name="Westerberg I."/>
            <person name="Brannstrom I.O."/>
            <person name="Guillou S."/>
            <person name="Cros-Aarteil S."/>
            <person name="Calhoun S."/>
            <person name="Haridas S."/>
            <person name="Kuo A."/>
            <person name="Mondo S."/>
            <person name="Pangilinan J."/>
            <person name="Riley R."/>
            <person name="Labutti K."/>
            <person name="Andreopoulos B."/>
            <person name="Lipzen A."/>
            <person name="Chen C."/>
            <person name="Yanf M."/>
            <person name="Daum C."/>
            <person name="Ng V."/>
            <person name="Clum A."/>
            <person name="Ohm R."/>
            <person name="Martin F."/>
            <person name="Silar P."/>
            <person name="Natvig D."/>
            <person name="Lalanne C."/>
            <person name="Gautier V."/>
            <person name="Ament-Velasquez S.L."/>
            <person name="Kruys A."/>
            <person name="Hutchinson M.I."/>
            <person name="Powell A.J."/>
            <person name="Barry K."/>
            <person name="Miller A.N."/>
            <person name="Grigoriev I.V."/>
            <person name="Debuchy R."/>
            <person name="Gladieux P."/>
            <person name="Thoren M.H."/>
            <person name="Johannesson H."/>
        </authorList>
    </citation>
    <scope>NUCLEOTIDE SEQUENCE</scope>
    <source>
        <strain evidence="5">CBS 538.74</strain>
    </source>
</reference>
<dbReference type="AlphaFoldDB" id="A0AAN6ZX13"/>
<feature type="repeat" description="ANK" evidence="3">
    <location>
        <begin position="344"/>
        <end position="376"/>
    </location>
</feature>
<reference evidence="5" key="1">
    <citation type="journal article" date="2023" name="Mol. Phylogenet. Evol.">
        <title>Genome-scale phylogeny and comparative genomics of the fungal order Sordariales.</title>
        <authorList>
            <person name="Hensen N."/>
            <person name="Bonometti L."/>
            <person name="Westerberg I."/>
            <person name="Brannstrom I.O."/>
            <person name="Guillou S."/>
            <person name="Cros-Aarteil S."/>
            <person name="Calhoun S."/>
            <person name="Haridas S."/>
            <person name="Kuo A."/>
            <person name="Mondo S."/>
            <person name="Pangilinan J."/>
            <person name="Riley R."/>
            <person name="LaButti K."/>
            <person name="Andreopoulos B."/>
            <person name="Lipzen A."/>
            <person name="Chen C."/>
            <person name="Yan M."/>
            <person name="Daum C."/>
            <person name="Ng V."/>
            <person name="Clum A."/>
            <person name="Steindorff A."/>
            <person name="Ohm R.A."/>
            <person name="Martin F."/>
            <person name="Silar P."/>
            <person name="Natvig D.O."/>
            <person name="Lalanne C."/>
            <person name="Gautier V."/>
            <person name="Ament-Velasquez S.L."/>
            <person name="Kruys A."/>
            <person name="Hutchinson M.I."/>
            <person name="Powell A.J."/>
            <person name="Barry K."/>
            <person name="Miller A.N."/>
            <person name="Grigoriev I.V."/>
            <person name="Debuchy R."/>
            <person name="Gladieux P."/>
            <person name="Hiltunen Thoren M."/>
            <person name="Johannesson H."/>
        </authorList>
    </citation>
    <scope>NUCLEOTIDE SEQUENCE</scope>
    <source>
        <strain evidence="5">CBS 538.74</strain>
    </source>
</reference>
<dbReference type="PANTHER" id="PTHR24126">
    <property type="entry name" value="ANKYRIN REPEAT, PH AND SEC7 DOMAIN CONTAINING PROTEIN SECG-RELATED"/>
    <property type="match status" value="1"/>
</dbReference>
<feature type="region of interest" description="Disordered" evidence="4">
    <location>
        <begin position="499"/>
        <end position="522"/>
    </location>
</feature>
<name>A0AAN6ZX13_9PEZI</name>
<dbReference type="SMART" id="SM00248">
    <property type="entry name" value="ANK"/>
    <property type="match status" value="7"/>
</dbReference>
<dbReference type="PROSITE" id="PS50088">
    <property type="entry name" value="ANK_REPEAT"/>
    <property type="match status" value="2"/>
</dbReference>
<keyword evidence="1" id="KW-0677">Repeat</keyword>
<proteinExistence type="predicted"/>
<dbReference type="Gene3D" id="1.25.40.20">
    <property type="entry name" value="Ankyrin repeat-containing domain"/>
    <property type="match status" value="3"/>
</dbReference>
<evidence type="ECO:0000256" key="3">
    <source>
        <dbReference type="PROSITE-ProRule" id="PRU00023"/>
    </source>
</evidence>
<evidence type="ECO:0000256" key="2">
    <source>
        <dbReference type="ARBA" id="ARBA00023043"/>
    </source>
</evidence>
<evidence type="ECO:0000313" key="5">
    <source>
        <dbReference type="EMBL" id="KAK4151941.1"/>
    </source>
</evidence>
<dbReference type="PANTHER" id="PTHR24126:SF14">
    <property type="entry name" value="ANK_REP_REGION DOMAIN-CONTAINING PROTEIN"/>
    <property type="match status" value="1"/>
</dbReference>
<evidence type="ECO:0000256" key="1">
    <source>
        <dbReference type="ARBA" id="ARBA00022737"/>
    </source>
</evidence>
<dbReference type="InterPro" id="IPR002110">
    <property type="entry name" value="Ankyrin_rpt"/>
</dbReference>
<evidence type="ECO:0000313" key="6">
    <source>
        <dbReference type="Proteomes" id="UP001302745"/>
    </source>
</evidence>
<gene>
    <name evidence="5" type="ORF">C8A00DRAFT_16722</name>
</gene>
<dbReference type="Pfam" id="PF12796">
    <property type="entry name" value="Ank_2"/>
    <property type="match status" value="1"/>
</dbReference>
<evidence type="ECO:0000256" key="4">
    <source>
        <dbReference type="SAM" id="MobiDB-lite"/>
    </source>
</evidence>
<keyword evidence="2 3" id="KW-0040">ANK repeat</keyword>
<dbReference type="InterPro" id="IPR036770">
    <property type="entry name" value="Ankyrin_rpt-contain_sf"/>
</dbReference>
<accession>A0AAN6ZX13</accession>
<dbReference type="EMBL" id="MU856994">
    <property type="protein sequence ID" value="KAK4151941.1"/>
    <property type="molecule type" value="Genomic_DNA"/>
</dbReference>